<dbReference type="PROSITE" id="PS51722">
    <property type="entry name" value="G_TR_2"/>
    <property type="match status" value="1"/>
</dbReference>
<dbReference type="SUPFAM" id="SSF52156">
    <property type="entry name" value="Initiation factor IF2/eIF5b, domain 3"/>
    <property type="match status" value="1"/>
</dbReference>
<evidence type="ECO:0000256" key="9">
    <source>
        <dbReference type="HAMAP-Rule" id="MF_00100"/>
    </source>
</evidence>
<evidence type="ECO:0000256" key="4">
    <source>
        <dbReference type="ARBA" id="ARBA00022490"/>
    </source>
</evidence>
<organism evidence="14 15">
    <name type="scientific">Noviherbaspirillum saxi</name>
    <dbReference type="NCBI Taxonomy" id="2320863"/>
    <lineage>
        <taxon>Bacteria</taxon>
        <taxon>Pseudomonadati</taxon>
        <taxon>Pseudomonadota</taxon>
        <taxon>Betaproteobacteria</taxon>
        <taxon>Burkholderiales</taxon>
        <taxon>Oxalobacteraceae</taxon>
        <taxon>Noviherbaspirillum</taxon>
    </lineage>
</organism>
<name>A0A3A3GDY2_9BURK</name>
<dbReference type="Gene3D" id="3.30.56.50">
    <property type="entry name" value="Putative DNA-binding domain, N-terminal subdomain of bacterial translation initiation factor IF2"/>
    <property type="match status" value="1"/>
</dbReference>
<dbReference type="Pfam" id="PF22042">
    <property type="entry name" value="EF-G_D2"/>
    <property type="match status" value="1"/>
</dbReference>
<feature type="compositionally biased region" description="Basic and acidic residues" evidence="12">
    <location>
        <begin position="196"/>
        <end position="208"/>
    </location>
</feature>
<dbReference type="Gene3D" id="3.40.50.10050">
    <property type="entry name" value="Translation initiation factor IF- 2, domain 3"/>
    <property type="match status" value="1"/>
</dbReference>
<evidence type="ECO:0000259" key="13">
    <source>
        <dbReference type="PROSITE" id="PS51722"/>
    </source>
</evidence>
<dbReference type="CDD" id="cd01887">
    <property type="entry name" value="IF2_eIF5B"/>
    <property type="match status" value="1"/>
</dbReference>
<dbReference type="GO" id="GO:0005525">
    <property type="term" value="F:GTP binding"/>
    <property type="evidence" value="ECO:0007669"/>
    <property type="project" value="UniProtKB-KW"/>
</dbReference>
<dbReference type="InterPro" id="IPR036925">
    <property type="entry name" value="TIF_IF2_dom3_sf"/>
</dbReference>
<feature type="compositionally biased region" description="Basic and acidic residues" evidence="12">
    <location>
        <begin position="214"/>
        <end position="233"/>
    </location>
</feature>
<dbReference type="PROSITE" id="PS01176">
    <property type="entry name" value="IF2"/>
    <property type="match status" value="1"/>
</dbReference>
<dbReference type="FunFam" id="3.40.50.300:FF:000019">
    <property type="entry name" value="Translation initiation factor IF-2"/>
    <property type="match status" value="1"/>
</dbReference>
<evidence type="ECO:0000313" key="15">
    <source>
        <dbReference type="Proteomes" id="UP000265955"/>
    </source>
</evidence>
<dbReference type="PANTHER" id="PTHR43381:SF5">
    <property type="entry name" value="TR-TYPE G DOMAIN-CONTAINING PROTEIN"/>
    <property type="match status" value="1"/>
</dbReference>
<dbReference type="GO" id="GO:0003743">
    <property type="term" value="F:translation initiation factor activity"/>
    <property type="evidence" value="ECO:0007669"/>
    <property type="project" value="UniProtKB-UniRule"/>
</dbReference>
<feature type="binding site" evidence="9">
    <location>
        <begin position="453"/>
        <end position="460"/>
    </location>
    <ligand>
        <name>GTP</name>
        <dbReference type="ChEBI" id="CHEBI:37565"/>
    </ligand>
</feature>
<keyword evidence="15" id="KW-1185">Reference proteome</keyword>
<feature type="region of interest" description="G-domain" evidence="9">
    <location>
        <begin position="447"/>
        <end position="595"/>
    </location>
</feature>
<dbReference type="InterPro" id="IPR044145">
    <property type="entry name" value="IF2_II"/>
</dbReference>
<dbReference type="OrthoDB" id="9811804at2"/>
<proteinExistence type="inferred from homology"/>
<dbReference type="PANTHER" id="PTHR43381">
    <property type="entry name" value="TRANSLATION INITIATION FACTOR IF-2-RELATED"/>
    <property type="match status" value="1"/>
</dbReference>
<dbReference type="FunFam" id="2.40.30.10:FF:000007">
    <property type="entry name" value="Translation initiation factor IF-2"/>
    <property type="match status" value="1"/>
</dbReference>
<evidence type="ECO:0000313" key="14">
    <source>
        <dbReference type="EMBL" id="RJF99119.1"/>
    </source>
</evidence>
<comment type="caution">
    <text evidence="14">The sequence shown here is derived from an EMBL/GenBank/DDBJ whole genome shotgun (WGS) entry which is preliminary data.</text>
</comment>
<protein>
    <recommendedName>
        <fullName evidence="3 9">Translation initiation factor IF-2</fullName>
    </recommendedName>
</protein>
<gene>
    <name evidence="9" type="primary">infB</name>
    <name evidence="14" type="ORF">D3871_11800</name>
</gene>
<comment type="subcellular location">
    <subcellularLocation>
        <location evidence="1 9 11">Cytoplasm</location>
    </subcellularLocation>
</comment>
<evidence type="ECO:0000256" key="3">
    <source>
        <dbReference type="ARBA" id="ARBA00020675"/>
    </source>
</evidence>
<dbReference type="InterPro" id="IPR053905">
    <property type="entry name" value="EF-G-like_DII"/>
</dbReference>
<keyword evidence="6 9" id="KW-0547">Nucleotide-binding</keyword>
<dbReference type="SUPFAM" id="SSF46955">
    <property type="entry name" value="Putative DNA-binding domain"/>
    <property type="match status" value="1"/>
</dbReference>
<keyword evidence="5 9" id="KW-0396">Initiation factor</keyword>
<dbReference type="InterPro" id="IPR000178">
    <property type="entry name" value="TF_IF2_bacterial-like"/>
</dbReference>
<dbReference type="FunFam" id="3.40.50.10050:FF:000001">
    <property type="entry name" value="Translation initiation factor IF-2"/>
    <property type="match status" value="1"/>
</dbReference>
<evidence type="ECO:0000256" key="10">
    <source>
        <dbReference type="RuleBase" id="RU000644"/>
    </source>
</evidence>
<keyword evidence="4 9" id="KW-0963">Cytoplasm</keyword>
<feature type="binding site" evidence="9">
    <location>
        <begin position="499"/>
        <end position="503"/>
    </location>
    <ligand>
        <name>GTP</name>
        <dbReference type="ChEBI" id="CHEBI:37565"/>
    </ligand>
</feature>
<comment type="similarity">
    <text evidence="2 9 10">Belongs to the TRAFAC class translation factor GTPase superfamily. Classic translation factor GTPase family. IF-2 subfamily.</text>
</comment>
<dbReference type="Proteomes" id="UP000265955">
    <property type="component" value="Unassembled WGS sequence"/>
</dbReference>
<evidence type="ECO:0000256" key="5">
    <source>
        <dbReference type="ARBA" id="ARBA00022540"/>
    </source>
</evidence>
<dbReference type="Gene3D" id="2.40.30.10">
    <property type="entry name" value="Translation factors"/>
    <property type="match status" value="2"/>
</dbReference>
<dbReference type="InterPro" id="IPR013575">
    <property type="entry name" value="IF2_assoc_dom_bac"/>
</dbReference>
<dbReference type="InterPro" id="IPR004161">
    <property type="entry name" value="EFTu-like_2"/>
</dbReference>
<dbReference type="RefSeq" id="WP_119769064.1">
    <property type="nucleotide sequence ID" value="NZ_QYUO01000001.1"/>
</dbReference>
<dbReference type="SUPFAM" id="SSF52540">
    <property type="entry name" value="P-loop containing nucleoside triphosphate hydrolases"/>
    <property type="match status" value="1"/>
</dbReference>
<evidence type="ECO:0000256" key="6">
    <source>
        <dbReference type="ARBA" id="ARBA00022741"/>
    </source>
</evidence>
<comment type="function">
    <text evidence="9 10">One of the essential components for the initiation of protein synthesis. Protects formylmethionyl-tRNA from spontaneous hydrolysis and promotes its binding to the 30S ribosomal subunits. Also involved in the hydrolysis of GTP during the formation of the 70S ribosomal complex.</text>
</comment>
<dbReference type="GO" id="GO:0003924">
    <property type="term" value="F:GTPase activity"/>
    <property type="evidence" value="ECO:0007669"/>
    <property type="project" value="UniProtKB-UniRule"/>
</dbReference>
<dbReference type="InterPro" id="IPR009000">
    <property type="entry name" value="Transl_B-barrel_sf"/>
</dbReference>
<dbReference type="InterPro" id="IPR023115">
    <property type="entry name" value="TIF_IF2_dom3"/>
</dbReference>
<dbReference type="Pfam" id="PF11987">
    <property type="entry name" value="IF-2"/>
    <property type="match status" value="1"/>
</dbReference>
<feature type="region of interest" description="Disordered" evidence="12">
    <location>
        <begin position="196"/>
        <end position="359"/>
    </location>
</feature>
<dbReference type="InterPro" id="IPR009061">
    <property type="entry name" value="DNA-bd_dom_put_sf"/>
</dbReference>
<dbReference type="InterPro" id="IPR005225">
    <property type="entry name" value="Small_GTP-bd"/>
</dbReference>
<dbReference type="NCBIfam" id="TIGR00487">
    <property type="entry name" value="IF-2"/>
    <property type="match status" value="1"/>
</dbReference>
<feature type="compositionally biased region" description="Basic and acidic residues" evidence="12">
    <location>
        <begin position="269"/>
        <end position="294"/>
    </location>
</feature>
<keyword evidence="8 9" id="KW-0342">GTP-binding</keyword>
<evidence type="ECO:0000256" key="11">
    <source>
        <dbReference type="RuleBase" id="RU000645"/>
    </source>
</evidence>
<dbReference type="InterPro" id="IPR006847">
    <property type="entry name" value="IF2_N"/>
</dbReference>
<dbReference type="InterPro" id="IPR015760">
    <property type="entry name" value="TIF_IF2"/>
</dbReference>
<evidence type="ECO:0000256" key="2">
    <source>
        <dbReference type="ARBA" id="ARBA00007733"/>
    </source>
</evidence>
<dbReference type="Pfam" id="PF04760">
    <property type="entry name" value="IF2_N"/>
    <property type="match status" value="2"/>
</dbReference>
<feature type="compositionally biased region" description="Low complexity" evidence="12">
    <location>
        <begin position="319"/>
        <end position="328"/>
    </location>
</feature>
<dbReference type="HAMAP" id="MF_00100_B">
    <property type="entry name" value="IF_2_B"/>
    <property type="match status" value="1"/>
</dbReference>
<evidence type="ECO:0000256" key="1">
    <source>
        <dbReference type="ARBA" id="ARBA00004496"/>
    </source>
</evidence>
<dbReference type="Pfam" id="PF08364">
    <property type="entry name" value="IF2_assoc"/>
    <property type="match status" value="1"/>
</dbReference>
<accession>A0A3A3GDY2</accession>
<keyword evidence="7 9" id="KW-0648">Protein biosynthesis</keyword>
<dbReference type="Gene3D" id="3.40.50.300">
    <property type="entry name" value="P-loop containing nucleotide triphosphate hydrolases"/>
    <property type="match status" value="1"/>
</dbReference>
<evidence type="ECO:0000256" key="7">
    <source>
        <dbReference type="ARBA" id="ARBA00022917"/>
    </source>
</evidence>
<feature type="domain" description="Tr-type G" evidence="13">
    <location>
        <begin position="444"/>
        <end position="613"/>
    </location>
</feature>
<dbReference type="CDD" id="cd03702">
    <property type="entry name" value="IF2_mtIF2_II"/>
    <property type="match status" value="1"/>
</dbReference>
<dbReference type="Pfam" id="PF00009">
    <property type="entry name" value="GTP_EFTU"/>
    <property type="match status" value="1"/>
</dbReference>
<reference evidence="15" key="1">
    <citation type="submission" date="2018-09" db="EMBL/GenBank/DDBJ databases">
        <authorList>
            <person name="Zhu H."/>
        </authorList>
    </citation>
    <scope>NUCLEOTIDE SEQUENCE [LARGE SCALE GENOMIC DNA]</scope>
    <source>
        <strain evidence="15">K1R23-30</strain>
    </source>
</reference>
<evidence type="ECO:0000256" key="8">
    <source>
        <dbReference type="ARBA" id="ARBA00023134"/>
    </source>
</evidence>
<dbReference type="NCBIfam" id="TIGR00231">
    <property type="entry name" value="small_GTP"/>
    <property type="match status" value="1"/>
</dbReference>
<sequence>MASNNVAQFATELKMPADLLLTQLRAAGVEKSSASDDLSKEDKDKLLNHLRRSHGALPEGDKKKITLTRKETTEIKQADATGKSRTIQVEVRKKRTFIKRDEPVADEAPAQAQAAPVVDEAEIARRAEEARRQAELIARQEEELREKQERLAKLEAEKEAQAKAMREVEEAEKAEAAKAAAEQAAQAAKVDLTVAEEKKRAADEEAKKKAQQQEAKDAAERAAATERARKAVADEVAQIKAMMSQPRRVVKAPEPAPAPAPVAKAAEGTLHKPADKKPGEKKDDKKPAVGDKKSIKSANVSSTWQDDAAKKRGGGIKTRGGPATTAPGGRDGWRGGPKGRRSSHGDDRHESNFQAPTEAVVRDVHVPETITVAELAHKMAVKASEVIKHMMKLGQMVTINQVLDQETAMILVEEMGHKAYAAKLDDPEALLEEAGTHNDADALPRAPVVTVMGHVDHGKTSLLDSIRRAKVAAGEAGGITQHIGAYHVETPRGIITFLDTPGHEAFTAMRARGAKATDIVILVVAADDGVMPQTKEAIAHAKAAGVPIVVAINKIDKQGANTERVTQELVAEQVVPEAYGGESPFIPVSAKTGQGIDELLENVLLQAEVLELKAPVDTHAKGLVIEAKLDKGRGPVATVLVQSGTLKRGDIVLAGSSYGRVRAMLDENGKTINDAGPSIPVEIQGLTEVPAAGEEVMVMADERKAREIALFRQGKFRDVKLAKQQAAKLENMFEQMAEGEVKNLPLIIKTDVQGSQEAIVHAMQKLSTNEVRVQIVHAAVGGISESDVNLAVASKAVIIGFNTRADASARKLAESSGIDIRYYNIIYDAVDEIKAAMSGMLAPEKREQSLGMVEIRQVFHVSKVGSIAGCYVLDGLVKRGSSVRLLRNNVVVWTGELDSLKRFKDDVKEVKAGFECGLSLKNFNDIQEGDQLEVFEVQEVARTL</sequence>
<evidence type="ECO:0000256" key="12">
    <source>
        <dbReference type="SAM" id="MobiDB-lite"/>
    </source>
</evidence>
<dbReference type="FunFam" id="2.40.30.10:FF:000008">
    <property type="entry name" value="Translation initiation factor IF-2"/>
    <property type="match status" value="1"/>
</dbReference>
<dbReference type="GO" id="GO:0005829">
    <property type="term" value="C:cytosol"/>
    <property type="evidence" value="ECO:0007669"/>
    <property type="project" value="TreeGrafter"/>
</dbReference>
<feature type="binding site" evidence="9">
    <location>
        <begin position="553"/>
        <end position="556"/>
    </location>
    <ligand>
        <name>GTP</name>
        <dbReference type="ChEBI" id="CHEBI:37565"/>
    </ligand>
</feature>
<dbReference type="EMBL" id="QYUO01000001">
    <property type="protein sequence ID" value="RJF99119.1"/>
    <property type="molecule type" value="Genomic_DNA"/>
</dbReference>
<dbReference type="InterPro" id="IPR027417">
    <property type="entry name" value="P-loop_NTPase"/>
</dbReference>
<dbReference type="Pfam" id="PF03144">
    <property type="entry name" value="GTP_EFTU_D2"/>
    <property type="match status" value="1"/>
</dbReference>
<dbReference type="SUPFAM" id="SSF50447">
    <property type="entry name" value="Translation proteins"/>
    <property type="match status" value="2"/>
</dbReference>
<dbReference type="InterPro" id="IPR000795">
    <property type="entry name" value="T_Tr_GTP-bd_dom"/>
</dbReference>
<dbReference type="AlphaFoldDB" id="A0A3A3GDY2"/>
<feature type="compositionally biased region" description="Polar residues" evidence="12">
    <location>
        <begin position="296"/>
        <end position="305"/>
    </location>
</feature>
<dbReference type="CDD" id="cd03692">
    <property type="entry name" value="mtIF2_IVc"/>
    <property type="match status" value="1"/>
</dbReference>